<proteinExistence type="predicted"/>
<keyword evidence="2" id="KW-1185">Reference proteome</keyword>
<organism evidence="1 2">
    <name type="scientific">Leisingera daeponensis</name>
    <dbReference type="NCBI Taxonomy" id="405746"/>
    <lineage>
        <taxon>Bacteria</taxon>
        <taxon>Pseudomonadati</taxon>
        <taxon>Pseudomonadota</taxon>
        <taxon>Alphaproteobacteria</taxon>
        <taxon>Rhodobacterales</taxon>
        <taxon>Roseobacteraceae</taxon>
        <taxon>Leisingera</taxon>
    </lineage>
</organism>
<reference evidence="1 2" key="1">
    <citation type="submission" date="2021-06" db="EMBL/GenBank/DDBJ databases">
        <title>50 bacteria genomes isolated from Dapeng, Shenzhen, China.</title>
        <authorList>
            <person name="Zheng W."/>
            <person name="Yu S."/>
            <person name="Huang Y."/>
        </authorList>
    </citation>
    <scope>NUCLEOTIDE SEQUENCE [LARGE SCALE GENOMIC DNA]</scope>
    <source>
        <strain evidence="1 2">DP1N14-2</strain>
    </source>
</reference>
<evidence type="ECO:0000313" key="1">
    <source>
        <dbReference type="EMBL" id="MBY6138054.1"/>
    </source>
</evidence>
<dbReference type="RefSeq" id="WP_222507063.1">
    <property type="nucleotide sequence ID" value="NZ_JAHVJA010000001.1"/>
</dbReference>
<protein>
    <submittedName>
        <fullName evidence="1">Uncharacterized protein</fullName>
    </submittedName>
</protein>
<evidence type="ECO:0000313" key="2">
    <source>
        <dbReference type="Proteomes" id="UP000766629"/>
    </source>
</evidence>
<dbReference type="Proteomes" id="UP000766629">
    <property type="component" value="Unassembled WGS sequence"/>
</dbReference>
<dbReference type="EMBL" id="JAHVJA010000001">
    <property type="protein sequence ID" value="MBY6138054.1"/>
    <property type="molecule type" value="Genomic_DNA"/>
</dbReference>
<comment type="caution">
    <text evidence="1">The sequence shown here is derived from an EMBL/GenBank/DDBJ whole genome shotgun (WGS) entry which is preliminary data.</text>
</comment>
<accession>A0ABS7NBB8</accession>
<sequence length="184" mass="20936">MPKEPKVVGDILKDKKMTAAYMDYCKRRYCLNEFMFTQNKGNPESLWTRYMDQKKGKEPVNITSKTHLAAKALADKGDFKSGDWKKIIETGKKEVVLMLNKDVMGFTGSDEYKKYVAENGMGDPQKAAKLLGITDVKKLKEVMVNVAVDDRKTAEKLWKELAKKEKILEDYKAISSSLKKANLV</sequence>
<gene>
    <name evidence="1" type="ORF">KUV26_01250</name>
</gene>
<name>A0ABS7NBB8_9RHOB</name>